<gene>
    <name evidence="2" type="ORF">XELAEV_18045296mg</name>
</gene>
<evidence type="ECO:0000313" key="2">
    <source>
        <dbReference type="EMBL" id="OCT64193.1"/>
    </source>
</evidence>
<protein>
    <recommendedName>
        <fullName evidence="4">Transmembrane protein</fullName>
    </recommendedName>
</protein>
<keyword evidence="1" id="KW-0472">Membrane</keyword>
<evidence type="ECO:0000256" key="1">
    <source>
        <dbReference type="SAM" id="Phobius"/>
    </source>
</evidence>
<organism evidence="2 3">
    <name type="scientific">Xenopus laevis</name>
    <name type="common">African clawed frog</name>
    <dbReference type="NCBI Taxonomy" id="8355"/>
    <lineage>
        <taxon>Eukaryota</taxon>
        <taxon>Metazoa</taxon>
        <taxon>Chordata</taxon>
        <taxon>Craniata</taxon>
        <taxon>Vertebrata</taxon>
        <taxon>Euteleostomi</taxon>
        <taxon>Amphibia</taxon>
        <taxon>Batrachia</taxon>
        <taxon>Anura</taxon>
        <taxon>Pipoidea</taxon>
        <taxon>Pipidae</taxon>
        <taxon>Xenopodinae</taxon>
        <taxon>Xenopus</taxon>
        <taxon>Xenopus</taxon>
    </lineage>
</organism>
<accession>A0A974C0D5</accession>
<evidence type="ECO:0008006" key="4">
    <source>
        <dbReference type="Google" id="ProtNLM"/>
    </source>
</evidence>
<sequence>MLQVDWFSWVTAHGQILPLCVIFINIGLFIIVSNVNLEFLFTLSVPVVTSDVDVLLIYSMFRIYWFI</sequence>
<proteinExistence type="predicted"/>
<keyword evidence="1" id="KW-1133">Transmembrane helix</keyword>
<evidence type="ECO:0000313" key="3">
    <source>
        <dbReference type="Proteomes" id="UP000694892"/>
    </source>
</evidence>
<reference evidence="3" key="1">
    <citation type="journal article" date="2016" name="Nature">
        <title>Genome evolution in the allotetraploid frog Xenopus laevis.</title>
        <authorList>
            <person name="Session A.M."/>
            <person name="Uno Y."/>
            <person name="Kwon T."/>
            <person name="Chapman J.A."/>
            <person name="Toyoda A."/>
            <person name="Takahashi S."/>
            <person name="Fukui A."/>
            <person name="Hikosaka A."/>
            <person name="Suzuki A."/>
            <person name="Kondo M."/>
            <person name="van Heeringen S.J."/>
            <person name="Quigley I."/>
            <person name="Heinz S."/>
            <person name="Ogino H."/>
            <person name="Ochi H."/>
            <person name="Hellsten U."/>
            <person name="Lyons J.B."/>
            <person name="Simakov O."/>
            <person name="Putnam N."/>
            <person name="Stites J."/>
            <person name="Kuroki Y."/>
            <person name="Tanaka T."/>
            <person name="Michiue T."/>
            <person name="Watanabe M."/>
            <person name="Bogdanovic O."/>
            <person name="Lister R."/>
            <person name="Georgiou G."/>
            <person name="Paranjpe S.S."/>
            <person name="van Kruijsbergen I."/>
            <person name="Shu S."/>
            <person name="Carlson J."/>
            <person name="Kinoshita T."/>
            <person name="Ohta Y."/>
            <person name="Mawaribuchi S."/>
            <person name="Jenkins J."/>
            <person name="Grimwood J."/>
            <person name="Schmutz J."/>
            <person name="Mitros T."/>
            <person name="Mozaffari S.V."/>
            <person name="Suzuki Y."/>
            <person name="Haramoto Y."/>
            <person name="Yamamoto T.S."/>
            <person name="Takagi C."/>
            <person name="Heald R."/>
            <person name="Miller K."/>
            <person name="Haudenschild C."/>
            <person name="Kitzman J."/>
            <person name="Nakayama T."/>
            <person name="Izutsu Y."/>
            <person name="Robert J."/>
            <person name="Fortriede J."/>
            <person name="Burns K."/>
            <person name="Lotay V."/>
            <person name="Karimi K."/>
            <person name="Yasuoka Y."/>
            <person name="Dichmann D.S."/>
            <person name="Flajnik M.F."/>
            <person name="Houston D.W."/>
            <person name="Shendure J."/>
            <person name="DuPasquier L."/>
            <person name="Vize P.D."/>
            <person name="Zorn A.M."/>
            <person name="Ito M."/>
            <person name="Marcotte E.M."/>
            <person name="Wallingford J.B."/>
            <person name="Ito Y."/>
            <person name="Asashima M."/>
            <person name="Ueno N."/>
            <person name="Matsuda Y."/>
            <person name="Veenstra G.J."/>
            <person name="Fujiyama A."/>
            <person name="Harland R.M."/>
            <person name="Taira M."/>
            <person name="Rokhsar D.S."/>
        </authorList>
    </citation>
    <scope>NUCLEOTIDE SEQUENCE [LARGE SCALE GENOMIC DNA]</scope>
    <source>
        <strain evidence="3">J</strain>
    </source>
</reference>
<dbReference type="Proteomes" id="UP000694892">
    <property type="component" value="Chromosome 9_10L"/>
</dbReference>
<keyword evidence="1" id="KW-0812">Transmembrane</keyword>
<feature type="transmembrane region" description="Helical" evidence="1">
    <location>
        <begin position="39"/>
        <end position="61"/>
    </location>
</feature>
<dbReference type="EMBL" id="CM004482">
    <property type="protein sequence ID" value="OCT64193.1"/>
    <property type="molecule type" value="Genomic_DNA"/>
</dbReference>
<feature type="transmembrane region" description="Helical" evidence="1">
    <location>
        <begin position="6"/>
        <end position="32"/>
    </location>
</feature>
<dbReference type="AlphaFoldDB" id="A0A974C0D5"/>
<name>A0A974C0D5_XENLA</name>